<evidence type="ECO:0000313" key="1">
    <source>
        <dbReference type="EMBL" id="MFC4822249.1"/>
    </source>
</evidence>
<keyword evidence="2" id="KW-1185">Reference proteome</keyword>
<protein>
    <submittedName>
        <fullName evidence="1">Uncharacterized protein</fullName>
    </submittedName>
</protein>
<comment type="caution">
    <text evidence="1">The sequence shown here is derived from an EMBL/GenBank/DDBJ whole genome shotgun (WGS) entry which is preliminary data.</text>
</comment>
<accession>A0ABV9R0P3</accession>
<name>A0ABV9R0P3_9GAMM</name>
<sequence>MQPETPKRLKELRQLHEVETYLQGARTDLRLKPGNQELRAFVGMAEKVLAYERKRLAIKGT</sequence>
<dbReference type="EMBL" id="JBHSHD010000016">
    <property type="protein sequence ID" value="MFC4822249.1"/>
    <property type="molecule type" value="Genomic_DNA"/>
</dbReference>
<dbReference type="RefSeq" id="WP_380022529.1">
    <property type="nucleotide sequence ID" value="NZ_JBHSHD010000016.1"/>
</dbReference>
<gene>
    <name evidence="1" type="ORF">ACFO6Q_18125</name>
</gene>
<reference evidence="2" key="1">
    <citation type="journal article" date="2019" name="Int. J. Syst. Evol. Microbiol.">
        <title>The Global Catalogue of Microorganisms (GCM) 10K type strain sequencing project: providing services to taxonomists for standard genome sequencing and annotation.</title>
        <authorList>
            <consortium name="The Broad Institute Genomics Platform"/>
            <consortium name="The Broad Institute Genome Sequencing Center for Infectious Disease"/>
            <person name="Wu L."/>
            <person name="Ma J."/>
        </authorList>
    </citation>
    <scope>NUCLEOTIDE SEQUENCE [LARGE SCALE GENOMIC DNA]</scope>
    <source>
        <strain evidence="2">CCUG 30340</strain>
    </source>
</reference>
<dbReference type="Proteomes" id="UP001595886">
    <property type="component" value="Unassembled WGS sequence"/>
</dbReference>
<organism evidence="1 2">
    <name type="scientific">Dokdonella ginsengisoli</name>
    <dbReference type="NCBI Taxonomy" id="363846"/>
    <lineage>
        <taxon>Bacteria</taxon>
        <taxon>Pseudomonadati</taxon>
        <taxon>Pseudomonadota</taxon>
        <taxon>Gammaproteobacteria</taxon>
        <taxon>Lysobacterales</taxon>
        <taxon>Rhodanobacteraceae</taxon>
        <taxon>Dokdonella</taxon>
    </lineage>
</organism>
<proteinExistence type="predicted"/>
<evidence type="ECO:0000313" key="2">
    <source>
        <dbReference type="Proteomes" id="UP001595886"/>
    </source>
</evidence>